<gene>
    <name evidence="2" type="ORF">D187_001733</name>
</gene>
<protein>
    <submittedName>
        <fullName evidence="2">Uncharacterized protein</fullName>
    </submittedName>
</protein>
<feature type="region of interest" description="Disordered" evidence="1">
    <location>
        <begin position="1"/>
        <end position="21"/>
    </location>
</feature>
<proteinExistence type="predicted"/>
<evidence type="ECO:0000313" key="3">
    <source>
        <dbReference type="Proteomes" id="UP000011682"/>
    </source>
</evidence>
<evidence type="ECO:0000313" key="2">
    <source>
        <dbReference type="EMBL" id="EPX60579.1"/>
    </source>
</evidence>
<dbReference type="AlphaFoldDB" id="S9QH09"/>
<organism evidence="2 3">
    <name type="scientific">Cystobacter fuscus (strain ATCC 25194 / DSM 2262 / NBRC 100088 / M29)</name>
    <dbReference type="NCBI Taxonomy" id="1242864"/>
    <lineage>
        <taxon>Bacteria</taxon>
        <taxon>Pseudomonadati</taxon>
        <taxon>Myxococcota</taxon>
        <taxon>Myxococcia</taxon>
        <taxon>Myxococcales</taxon>
        <taxon>Cystobacterineae</taxon>
        <taxon>Archangiaceae</taxon>
        <taxon>Cystobacter</taxon>
    </lineage>
</organism>
<sequence length="67" mass="7506">MARRLCHEDDSGSLERVEGPDPPHALLHAEFTVPLIHHYLRRQASRTAAGSFPGVRMEFRILTAGRA</sequence>
<dbReference type="EMBL" id="ANAH02000012">
    <property type="protein sequence ID" value="EPX60579.1"/>
    <property type="molecule type" value="Genomic_DNA"/>
</dbReference>
<reference evidence="2" key="1">
    <citation type="submission" date="2013-05" db="EMBL/GenBank/DDBJ databases">
        <title>Genome assembly of Cystobacter fuscus DSM 2262.</title>
        <authorList>
            <person name="Sharma G."/>
            <person name="Khatri I."/>
            <person name="Kaur C."/>
            <person name="Mayilraj S."/>
            <person name="Subramanian S."/>
        </authorList>
    </citation>
    <scope>NUCLEOTIDE SEQUENCE [LARGE SCALE GENOMIC DNA]</scope>
    <source>
        <strain evidence="2">DSM 2262</strain>
    </source>
</reference>
<evidence type="ECO:0000256" key="1">
    <source>
        <dbReference type="SAM" id="MobiDB-lite"/>
    </source>
</evidence>
<accession>S9QH09</accession>
<comment type="caution">
    <text evidence="2">The sequence shown here is derived from an EMBL/GenBank/DDBJ whole genome shotgun (WGS) entry which is preliminary data.</text>
</comment>
<dbReference type="Proteomes" id="UP000011682">
    <property type="component" value="Unassembled WGS sequence"/>
</dbReference>
<name>S9QH09_CYSF2</name>
<keyword evidence="3" id="KW-1185">Reference proteome</keyword>